<comment type="caution">
    <text evidence="1">The sequence shown here is derived from an EMBL/GenBank/DDBJ whole genome shotgun (WGS) entry which is preliminary data.</text>
</comment>
<sequence>MPADWSGHIVLVRCAFDELPSYDVSTIDFALTPTTKASTPTTSSTSGPRPLDRPTLMVPVFLPLAGRRIDMETIAMPAGMASRSTTTMRVLFASGVPIFASSTSRFDLVASTTSDHRGI</sequence>
<name>A0ABR3C613_9PEZI</name>
<gene>
    <name evidence="1" type="ORF">SLS55_008463</name>
</gene>
<evidence type="ECO:0000313" key="2">
    <source>
        <dbReference type="Proteomes" id="UP001430584"/>
    </source>
</evidence>
<protein>
    <submittedName>
        <fullName evidence="1">Uncharacterized protein</fullName>
    </submittedName>
</protein>
<dbReference type="GeneID" id="92012548"/>
<reference evidence="1 2" key="1">
    <citation type="submission" date="2024-02" db="EMBL/GenBank/DDBJ databases">
        <title>De novo assembly and annotation of 12 fungi associated with fruit tree decline syndrome in Ontario, Canada.</title>
        <authorList>
            <person name="Sulman M."/>
            <person name="Ellouze W."/>
            <person name="Ilyukhin E."/>
        </authorList>
    </citation>
    <scope>NUCLEOTIDE SEQUENCE [LARGE SCALE GENOMIC DNA]</scope>
    <source>
        <strain evidence="1 2">FDS-637</strain>
    </source>
</reference>
<organism evidence="1 2">
    <name type="scientific">Diplodia seriata</name>
    <dbReference type="NCBI Taxonomy" id="420778"/>
    <lineage>
        <taxon>Eukaryota</taxon>
        <taxon>Fungi</taxon>
        <taxon>Dikarya</taxon>
        <taxon>Ascomycota</taxon>
        <taxon>Pezizomycotina</taxon>
        <taxon>Dothideomycetes</taxon>
        <taxon>Dothideomycetes incertae sedis</taxon>
        <taxon>Botryosphaeriales</taxon>
        <taxon>Botryosphaeriaceae</taxon>
        <taxon>Diplodia</taxon>
    </lineage>
</organism>
<proteinExistence type="predicted"/>
<evidence type="ECO:0000313" key="1">
    <source>
        <dbReference type="EMBL" id="KAL0256072.1"/>
    </source>
</evidence>
<dbReference type="EMBL" id="JAJVCZ030000009">
    <property type="protein sequence ID" value="KAL0256072.1"/>
    <property type="molecule type" value="Genomic_DNA"/>
</dbReference>
<accession>A0ABR3C613</accession>
<dbReference type="RefSeq" id="XP_066629101.1">
    <property type="nucleotide sequence ID" value="XM_066779872.1"/>
</dbReference>
<keyword evidence="2" id="KW-1185">Reference proteome</keyword>
<dbReference type="Proteomes" id="UP001430584">
    <property type="component" value="Unassembled WGS sequence"/>
</dbReference>